<accession>A0A835GXD6</accession>
<evidence type="ECO:0000259" key="1">
    <source>
        <dbReference type="PROSITE" id="PS50181"/>
    </source>
</evidence>
<protein>
    <recommendedName>
        <fullName evidence="1">F-box domain-containing protein</fullName>
    </recommendedName>
</protein>
<dbReference type="EMBL" id="JADFTS010000009">
    <property type="protein sequence ID" value="KAF9588240.1"/>
    <property type="molecule type" value="Genomic_DNA"/>
</dbReference>
<dbReference type="OrthoDB" id="612216at2759"/>
<sequence length="316" mass="35909">MKRLRCCCAHEKDRISNLPDLIRSRIISFLPIKDAVRSTILSRRWGKICSTLSKLKFRQSDFPAKSGERIQRRFDFRNFVDRMLILHDGSDVETFSLCANVDGQVIKSHNVNVWFTFALQHNVKELSFSSKNLEKLPCSLFTCTTLTVLSLLHSPDLKWPTTIKLPALKSLELRSVNFDNENVINNLFSSFSCPVLEYLSVMHCSLHNIRNISISIPSLKFIMLQYKDDLNVSLTCPTLQKIHYLSNIAPVISSEDLSSILSAHFQFHEPNISSNDKSGSSFHNSASTILKGLCNVRTLDLGSGFIEVRLFFLSFS</sequence>
<keyword evidence="3" id="KW-1185">Reference proteome</keyword>
<gene>
    <name evidence="2" type="ORF">IFM89_008652</name>
</gene>
<dbReference type="InterPro" id="IPR032675">
    <property type="entry name" value="LRR_dom_sf"/>
</dbReference>
<dbReference type="Gene3D" id="3.80.10.10">
    <property type="entry name" value="Ribonuclease Inhibitor"/>
    <property type="match status" value="1"/>
</dbReference>
<reference evidence="2 3" key="1">
    <citation type="submission" date="2020-10" db="EMBL/GenBank/DDBJ databases">
        <title>The Coptis chinensis genome and diversification of protoberbering-type alkaloids.</title>
        <authorList>
            <person name="Wang B."/>
            <person name="Shu S."/>
            <person name="Song C."/>
            <person name="Liu Y."/>
        </authorList>
    </citation>
    <scope>NUCLEOTIDE SEQUENCE [LARGE SCALE GENOMIC DNA]</scope>
    <source>
        <strain evidence="2">HL-2020</strain>
        <tissue evidence="2">Leaf</tissue>
    </source>
</reference>
<evidence type="ECO:0000313" key="3">
    <source>
        <dbReference type="Proteomes" id="UP000631114"/>
    </source>
</evidence>
<comment type="caution">
    <text evidence="2">The sequence shown here is derived from an EMBL/GenBank/DDBJ whole genome shotgun (WGS) entry which is preliminary data.</text>
</comment>
<dbReference type="InterPro" id="IPR050232">
    <property type="entry name" value="FBL13/AtMIF1-like"/>
</dbReference>
<feature type="domain" description="F-box" evidence="1">
    <location>
        <begin position="12"/>
        <end position="60"/>
    </location>
</feature>
<dbReference type="Proteomes" id="UP000631114">
    <property type="component" value="Unassembled WGS sequence"/>
</dbReference>
<dbReference type="AlphaFoldDB" id="A0A835GXD6"/>
<dbReference type="InterPro" id="IPR055411">
    <property type="entry name" value="LRR_FXL15/At3g58940/PEG3-like"/>
</dbReference>
<name>A0A835GXD6_9MAGN</name>
<dbReference type="Pfam" id="PF00646">
    <property type="entry name" value="F-box"/>
    <property type="match status" value="1"/>
</dbReference>
<dbReference type="SUPFAM" id="SSF81383">
    <property type="entry name" value="F-box domain"/>
    <property type="match status" value="1"/>
</dbReference>
<organism evidence="2 3">
    <name type="scientific">Coptis chinensis</name>
    <dbReference type="NCBI Taxonomy" id="261450"/>
    <lineage>
        <taxon>Eukaryota</taxon>
        <taxon>Viridiplantae</taxon>
        <taxon>Streptophyta</taxon>
        <taxon>Embryophyta</taxon>
        <taxon>Tracheophyta</taxon>
        <taxon>Spermatophyta</taxon>
        <taxon>Magnoliopsida</taxon>
        <taxon>Ranunculales</taxon>
        <taxon>Ranunculaceae</taxon>
        <taxon>Coptidoideae</taxon>
        <taxon>Coptis</taxon>
    </lineage>
</organism>
<evidence type="ECO:0000313" key="2">
    <source>
        <dbReference type="EMBL" id="KAF9588240.1"/>
    </source>
</evidence>
<dbReference type="PANTHER" id="PTHR31900:SF27">
    <property type="entry name" value="FBD DOMAIN-CONTAINING PROTEIN"/>
    <property type="match status" value="1"/>
</dbReference>
<dbReference type="InterPro" id="IPR036047">
    <property type="entry name" value="F-box-like_dom_sf"/>
</dbReference>
<dbReference type="PROSITE" id="PS50181">
    <property type="entry name" value="FBOX"/>
    <property type="match status" value="1"/>
</dbReference>
<dbReference type="PANTHER" id="PTHR31900">
    <property type="entry name" value="F-BOX/RNI SUPERFAMILY PROTEIN-RELATED"/>
    <property type="match status" value="1"/>
</dbReference>
<dbReference type="InterPro" id="IPR001810">
    <property type="entry name" value="F-box_dom"/>
</dbReference>
<dbReference type="SUPFAM" id="SSF52058">
    <property type="entry name" value="L domain-like"/>
    <property type="match status" value="1"/>
</dbReference>
<dbReference type="Pfam" id="PF24758">
    <property type="entry name" value="LRR_At5g56370"/>
    <property type="match status" value="1"/>
</dbReference>
<proteinExistence type="predicted"/>